<proteinExistence type="predicted"/>
<evidence type="ECO:0000256" key="1">
    <source>
        <dbReference type="SAM" id="MobiDB-lite"/>
    </source>
</evidence>
<gene>
    <name evidence="2" type="ORF">A2Y82_03365</name>
</gene>
<accession>A0A1G1XL58</accession>
<dbReference type="Proteomes" id="UP000176498">
    <property type="component" value="Unassembled WGS sequence"/>
</dbReference>
<sequence length="240" mass="28084">MMERLEIQKPNQKTPRQFGKEDQEVIDELRLKFGVGSKEVEDYIKVVEAEESKKRIMSGTEKENKKGKLLKQIEKVLQLVDSVELIKTNKKVEKILQQEKDKSKELIEKSLKSAQAYTARVENLSQTTTLAKSISDTKVYQEKVQSSDQRRRQAHEALISDINIALRYLNEHFVDYGDEILGKLEEKFEERNEEFIRIKRVRFPENVFLPTTINLKNRNDLAKWAVLVTEELAKYRQALS</sequence>
<evidence type="ECO:0000313" key="2">
    <source>
        <dbReference type="EMBL" id="OGY40885.1"/>
    </source>
</evidence>
<protein>
    <submittedName>
        <fullName evidence="2">Uncharacterized protein</fullName>
    </submittedName>
</protein>
<dbReference type="Gene3D" id="1.10.287.800">
    <property type="entry name" value="protein ne1242"/>
    <property type="match status" value="1"/>
</dbReference>
<name>A0A1G1XL58_9BACT</name>
<organism evidence="2 3">
    <name type="scientific">Candidatus Buchananbacteria bacterium RBG_13_36_9</name>
    <dbReference type="NCBI Taxonomy" id="1797530"/>
    <lineage>
        <taxon>Bacteria</taxon>
        <taxon>Candidatus Buchananiibacteriota</taxon>
    </lineage>
</organism>
<dbReference type="Pfam" id="PF11554">
    <property type="entry name" value="DUF3232"/>
    <property type="match status" value="1"/>
</dbReference>
<feature type="region of interest" description="Disordered" evidence="1">
    <location>
        <begin position="1"/>
        <end position="20"/>
    </location>
</feature>
<dbReference type="EMBL" id="MHHZ01000023">
    <property type="protein sequence ID" value="OGY40885.1"/>
    <property type="molecule type" value="Genomic_DNA"/>
</dbReference>
<evidence type="ECO:0000313" key="3">
    <source>
        <dbReference type="Proteomes" id="UP000176498"/>
    </source>
</evidence>
<reference evidence="2 3" key="1">
    <citation type="journal article" date="2016" name="Nat. Commun.">
        <title>Thousands of microbial genomes shed light on interconnected biogeochemical processes in an aquifer system.</title>
        <authorList>
            <person name="Anantharaman K."/>
            <person name="Brown C.T."/>
            <person name="Hug L.A."/>
            <person name="Sharon I."/>
            <person name="Castelle C.J."/>
            <person name="Probst A.J."/>
            <person name="Thomas B.C."/>
            <person name="Singh A."/>
            <person name="Wilkins M.J."/>
            <person name="Karaoz U."/>
            <person name="Brodie E.L."/>
            <person name="Williams K.H."/>
            <person name="Hubbard S.S."/>
            <person name="Banfield J.F."/>
        </authorList>
    </citation>
    <scope>NUCLEOTIDE SEQUENCE [LARGE SCALE GENOMIC DNA]</scope>
</reference>
<dbReference type="AlphaFoldDB" id="A0A1G1XL58"/>
<comment type="caution">
    <text evidence="2">The sequence shown here is derived from an EMBL/GenBank/DDBJ whole genome shotgun (WGS) entry which is preliminary data.</text>
</comment>
<dbReference type="InterPro" id="IPR021618">
    <property type="entry name" value="DUF3232"/>
</dbReference>